<evidence type="ECO:0000313" key="8">
    <source>
        <dbReference type="EMBL" id="SET93158.1"/>
    </source>
</evidence>
<dbReference type="PROSITE" id="PS51095">
    <property type="entry name" value="PTS_EIIA_TYPE_3"/>
    <property type="match status" value="1"/>
</dbReference>
<keyword evidence="4" id="KW-0598">Phosphotransferase system</keyword>
<dbReference type="GO" id="GO:0009401">
    <property type="term" value="P:phosphoenolpyruvate-dependent sugar phosphotransferase system"/>
    <property type="evidence" value="ECO:0007669"/>
    <property type="project" value="UniProtKB-KW"/>
</dbReference>
<accession>A0A1I0I997</accession>
<keyword evidence="6" id="KW-0460">Magnesium</keyword>
<evidence type="ECO:0000256" key="1">
    <source>
        <dbReference type="ARBA" id="ARBA00022448"/>
    </source>
</evidence>
<evidence type="ECO:0000256" key="7">
    <source>
        <dbReference type="PROSITE-ProRule" id="PRU00418"/>
    </source>
</evidence>
<dbReference type="PIRSF" id="PIRSF000699">
    <property type="entry name" value="PTS_IILac_III"/>
    <property type="match status" value="1"/>
</dbReference>
<dbReference type="SUPFAM" id="SSF46973">
    <property type="entry name" value="Enzyme IIa from lactose specific PTS, IIa-lac"/>
    <property type="match status" value="1"/>
</dbReference>
<organism evidence="8 9">
    <name type="scientific">Enterocloster lavalensis</name>
    <dbReference type="NCBI Taxonomy" id="460384"/>
    <lineage>
        <taxon>Bacteria</taxon>
        <taxon>Bacillati</taxon>
        <taxon>Bacillota</taxon>
        <taxon>Clostridia</taxon>
        <taxon>Lachnospirales</taxon>
        <taxon>Lachnospiraceae</taxon>
        <taxon>Enterocloster</taxon>
    </lineage>
</organism>
<dbReference type="GO" id="GO:0016740">
    <property type="term" value="F:transferase activity"/>
    <property type="evidence" value="ECO:0007669"/>
    <property type="project" value="UniProtKB-KW"/>
</dbReference>
<dbReference type="GO" id="GO:0046872">
    <property type="term" value="F:metal ion binding"/>
    <property type="evidence" value="ECO:0007669"/>
    <property type="project" value="UniProtKB-KW"/>
</dbReference>
<dbReference type="STRING" id="460384.SAMN05216313_12013"/>
<dbReference type="Pfam" id="PF02255">
    <property type="entry name" value="PTS_IIA"/>
    <property type="match status" value="1"/>
</dbReference>
<dbReference type="GeneID" id="93280609"/>
<dbReference type="PANTHER" id="PTHR34382:SF7">
    <property type="entry name" value="PTS SYSTEM N,N'-DIACETYLCHITOBIOSE-SPECIFIC EIIA COMPONENT"/>
    <property type="match status" value="1"/>
</dbReference>
<reference evidence="9" key="1">
    <citation type="submission" date="2016-10" db="EMBL/GenBank/DDBJ databases">
        <authorList>
            <person name="Varghese N."/>
            <person name="Submissions S."/>
        </authorList>
    </citation>
    <scope>NUCLEOTIDE SEQUENCE [LARGE SCALE GENOMIC DNA]</scope>
    <source>
        <strain evidence="9">NLAE-zl-G277</strain>
    </source>
</reference>
<evidence type="ECO:0000256" key="2">
    <source>
        <dbReference type="ARBA" id="ARBA00022597"/>
    </source>
</evidence>
<proteinExistence type="predicted"/>
<feature type="modified residue" description="Phosphohistidine; by HPr" evidence="7">
    <location>
        <position position="82"/>
    </location>
</feature>
<evidence type="ECO:0000313" key="9">
    <source>
        <dbReference type="Proteomes" id="UP000198508"/>
    </source>
</evidence>
<gene>
    <name evidence="8" type="ORF">SAMN05216313_12013</name>
</gene>
<name>A0A1I0I997_9FIRM</name>
<sequence length="117" mass="13394">MENQMIDEKTLTAAMSIIISAGDARLLCRDALNAIAEQNFALANEKMKEANKKITEAHRVQTDAIQGETRGEKQEYTLLFAHAQDTLMTIYSEINIAKQMLKIFESWEKRFEALENR</sequence>
<dbReference type="Gene3D" id="1.20.58.80">
    <property type="entry name" value="Phosphotransferase system, lactose/cellobiose-type IIA subunit"/>
    <property type="match status" value="1"/>
</dbReference>
<keyword evidence="2" id="KW-0762">Sugar transport</keyword>
<evidence type="ECO:0000256" key="5">
    <source>
        <dbReference type="PIRSR" id="PIRSR000699-1"/>
    </source>
</evidence>
<dbReference type="PANTHER" id="PTHR34382">
    <property type="entry name" value="PTS SYSTEM N,N'-DIACETYLCHITOBIOSE-SPECIFIC EIIA COMPONENT"/>
    <property type="match status" value="1"/>
</dbReference>
<keyword evidence="1" id="KW-0813">Transport</keyword>
<keyword evidence="3" id="KW-0808">Transferase</keyword>
<comment type="cofactor">
    <cofactor evidence="6">
        <name>Mg(2+)</name>
        <dbReference type="ChEBI" id="CHEBI:18420"/>
    </cofactor>
    <text evidence="6">Binds 1 Mg(2+) ion per trimer.</text>
</comment>
<dbReference type="InterPro" id="IPR036542">
    <property type="entry name" value="PTS_IIA_lac/cel_sf"/>
</dbReference>
<evidence type="ECO:0000256" key="6">
    <source>
        <dbReference type="PIRSR" id="PIRSR000699-2"/>
    </source>
</evidence>
<dbReference type="Proteomes" id="UP000198508">
    <property type="component" value="Unassembled WGS sequence"/>
</dbReference>
<feature type="binding site" evidence="6">
    <location>
        <position position="85"/>
    </location>
    <ligand>
        <name>Mg(2+)</name>
        <dbReference type="ChEBI" id="CHEBI:18420"/>
        <note>ligand shared between all trimeric partners</note>
    </ligand>
</feature>
<dbReference type="RefSeq" id="WP_182481701.1">
    <property type="nucleotide sequence ID" value="NZ_CABJCG010000022.1"/>
</dbReference>
<dbReference type="EMBL" id="FOIM01000020">
    <property type="protein sequence ID" value="SET93158.1"/>
    <property type="molecule type" value="Genomic_DNA"/>
</dbReference>
<dbReference type="AlphaFoldDB" id="A0A1I0I997"/>
<protein>
    <submittedName>
        <fullName evidence="8">PTS system, cellobiose-specific IIA component</fullName>
    </submittedName>
</protein>
<feature type="active site" description="Tele-phosphohistidine intermediate" evidence="5">
    <location>
        <position position="82"/>
    </location>
</feature>
<keyword evidence="6" id="KW-0479">Metal-binding</keyword>
<evidence type="ECO:0000256" key="4">
    <source>
        <dbReference type="ARBA" id="ARBA00022683"/>
    </source>
</evidence>
<evidence type="ECO:0000256" key="3">
    <source>
        <dbReference type="ARBA" id="ARBA00022679"/>
    </source>
</evidence>
<dbReference type="InterPro" id="IPR003188">
    <property type="entry name" value="PTS_IIA_lac/cel"/>
</dbReference>
<keyword evidence="9" id="KW-1185">Reference proteome</keyword>